<dbReference type="EMBL" id="QBLH01001897">
    <property type="protein sequence ID" value="TGZ50694.1"/>
    <property type="molecule type" value="Genomic_DNA"/>
</dbReference>
<sequence length="102" mass="11461">MSMNSNKWIGNRTDVIRKTVPCHFVPPAAEVEKLALQEPVQILKHDRSLGPYVTLDKDLKPIDLDGRETAYCWCNRWAVSDFCSEKGVARGYGGLLNRAVLS</sequence>
<gene>
    <name evidence="1" type="ORF">DBV15_06916</name>
</gene>
<proteinExistence type="predicted"/>
<reference evidence="1 2" key="1">
    <citation type="journal article" date="2019" name="Philos. Trans. R. Soc. Lond., B, Biol. Sci.">
        <title>Ant behaviour and brain gene expression of defending hosts depend on the ecological success of the intruding social parasite.</title>
        <authorList>
            <person name="Kaur R."/>
            <person name="Stoldt M."/>
            <person name="Jongepier E."/>
            <person name="Feldmeyer B."/>
            <person name="Menzel F."/>
            <person name="Bornberg-Bauer E."/>
            <person name="Foitzik S."/>
        </authorList>
    </citation>
    <scope>NUCLEOTIDE SEQUENCE [LARGE SCALE GENOMIC DNA]</scope>
    <source>
        <tissue evidence="1">Whole body</tissue>
    </source>
</reference>
<organism evidence="1 2">
    <name type="scientific">Temnothorax longispinosus</name>
    <dbReference type="NCBI Taxonomy" id="300112"/>
    <lineage>
        <taxon>Eukaryota</taxon>
        <taxon>Metazoa</taxon>
        <taxon>Ecdysozoa</taxon>
        <taxon>Arthropoda</taxon>
        <taxon>Hexapoda</taxon>
        <taxon>Insecta</taxon>
        <taxon>Pterygota</taxon>
        <taxon>Neoptera</taxon>
        <taxon>Endopterygota</taxon>
        <taxon>Hymenoptera</taxon>
        <taxon>Apocrita</taxon>
        <taxon>Aculeata</taxon>
        <taxon>Formicoidea</taxon>
        <taxon>Formicidae</taxon>
        <taxon>Myrmicinae</taxon>
        <taxon>Temnothorax</taxon>
    </lineage>
</organism>
<protein>
    <submittedName>
        <fullName evidence="1">Uncharacterized protein</fullName>
    </submittedName>
</protein>
<dbReference type="AlphaFoldDB" id="A0A4V6RGJ6"/>
<comment type="caution">
    <text evidence="1">The sequence shown here is derived from an EMBL/GenBank/DDBJ whole genome shotgun (WGS) entry which is preliminary data.</text>
</comment>
<name>A0A4V6RGJ6_9HYME</name>
<evidence type="ECO:0000313" key="1">
    <source>
        <dbReference type="EMBL" id="TGZ50694.1"/>
    </source>
</evidence>
<dbReference type="Proteomes" id="UP000310200">
    <property type="component" value="Unassembled WGS sequence"/>
</dbReference>
<accession>A0A4V6RGJ6</accession>
<evidence type="ECO:0000313" key="2">
    <source>
        <dbReference type="Proteomes" id="UP000310200"/>
    </source>
</evidence>
<keyword evidence="2" id="KW-1185">Reference proteome</keyword>